<evidence type="ECO:0000313" key="2">
    <source>
        <dbReference type="EMBL" id="KAK7497172.1"/>
    </source>
</evidence>
<comment type="caution">
    <text evidence="2">The sequence shown here is derived from an EMBL/GenBank/DDBJ whole genome shotgun (WGS) entry which is preliminary data.</text>
</comment>
<evidence type="ECO:0000256" key="1">
    <source>
        <dbReference type="SAM" id="MobiDB-lite"/>
    </source>
</evidence>
<accession>A0ABD0LDW1</accession>
<sequence length="155" mass="17525">MTTTDRNIWERQIVLQCSTALHQEAMALDESLEEDTPWANMDSRGEELAAQTRGCRALIDSYLYDVCFLMVKLASCSSRHSSSSEESTFLRAPLLLVPSAMGQRSRGTRRPHAPARSTWPRPLCNRNSDVSRKRPGCTCNRRSRNTHCAVNIKQL</sequence>
<reference evidence="2 3" key="1">
    <citation type="journal article" date="2023" name="Sci. Data">
        <title>Genome assembly of the Korean intertidal mud-creeper Batillaria attramentaria.</title>
        <authorList>
            <person name="Patra A.K."/>
            <person name="Ho P.T."/>
            <person name="Jun S."/>
            <person name="Lee S.J."/>
            <person name="Kim Y."/>
            <person name="Won Y.J."/>
        </authorList>
    </citation>
    <scope>NUCLEOTIDE SEQUENCE [LARGE SCALE GENOMIC DNA]</scope>
    <source>
        <strain evidence="2">Wonlab-2016</strain>
    </source>
</reference>
<evidence type="ECO:0000313" key="3">
    <source>
        <dbReference type="Proteomes" id="UP001519460"/>
    </source>
</evidence>
<dbReference type="Proteomes" id="UP001519460">
    <property type="component" value="Unassembled WGS sequence"/>
</dbReference>
<proteinExistence type="predicted"/>
<protein>
    <submittedName>
        <fullName evidence="2">Uncharacterized protein</fullName>
    </submittedName>
</protein>
<feature type="region of interest" description="Disordered" evidence="1">
    <location>
        <begin position="100"/>
        <end position="136"/>
    </location>
</feature>
<dbReference type="AlphaFoldDB" id="A0ABD0LDW1"/>
<dbReference type="EMBL" id="JACVVK020000060">
    <property type="protein sequence ID" value="KAK7497172.1"/>
    <property type="molecule type" value="Genomic_DNA"/>
</dbReference>
<feature type="non-terminal residue" evidence="2">
    <location>
        <position position="155"/>
    </location>
</feature>
<gene>
    <name evidence="2" type="ORF">BaRGS_00011466</name>
</gene>
<name>A0ABD0LDW1_9CAEN</name>
<keyword evidence="3" id="KW-1185">Reference proteome</keyword>
<organism evidence="2 3">
    <name type="scientific">Batillaria attramentaria</name>
    <dbReference type="NCBI Taxonomy" id="370345"/>
    <lineage>
        <taxon>Eukaryota</taxon>
        <taxon>Metazoa</taxon>
        <taxon>Spiralia</taxon>
        <taxon>Lophotrochozoa</taxon>
        <taxon>Mollusca</taxon>
        <taxon>Gastropoda</taxon>
        <taxon>Caenogastropoda</taxon>
        <taxon>Sorbeoconcha</taxon>
        <taxon>Cerithioidea</taxon>
        <taxon>Batillariidae</taxon>
        <taxon>Batillaria</taxon>
    </lineage>
</organism>